<evidence type="ECO:0000313" key="8">
    <source>
        <dbReference type="Proteomes" id="UP000029443"/>
    </source>
</evidence>
<protein>
    <submittedName>
        <fullName evidence="7">Dyp-type peroxidase family protein</fullName>
    </submittedName>
</protein>
<feature type="domain" description="Dyp-type peroxidase C-terminal" evidence="6">
    <location>
        <begin position="124"/>
        <end position="282"/>
    </location>
</feature>
<evidence type="ECO:0000256" key="1">
    <source>
        <dbReference type="ARBA" id="ARBA00001970"/>
    </source>
</evidence>
<proteinExistence type="predicted"/>
<comment type="caution">
    <text evidence="7">The sequence shown here is derived from an EMBL/GenBank/DDBJ whole genome shotgun (WGS) entry which is preliminary data.</text>
</comment>
<dbReference type="Pfam" id="PF20628">
    <property type="entry name" value="Dyp_perox_C"/>
    <property type="match status" value="1"/>
</dbReference>
<dbReference type="GO" id="GO:0004601">
    <property type="term" value="F:peroxidase activity"/>
    <property type="evidence" value="ECO:0007669"/>
    <property type="project" value="UniProtKB-KW"/>
</dbReference>
<keyword evidence="4" id="KW-0560">Oxidoreductase</keyword>
<evidence type="ECO:0000256" key="2">
    <source>
        <dbReference type="ARBA" id="ARBA00022559"/>
    </source>
</evidence>
<gene>
    <name evidence="7" type="ORF">T9A_00431</name>
</gene>
<dbReference type="NCBIfam" id="TIGR01413">
    <property type="entry name" value="Dyp_perox_fam"/>
    <property type="match status" value="1"/>
</dbReference>
<reference evidence="7 8" key="1">
    <citation type="submission" date="2012-09" db="EMBL/GenBank/DDBJ databases">
        <title>Genome Sequence of alkane-degrading Bacterium Alcanivorax jadensis T9.</title>
        <authorList>
            <person name="Lai Q."/>
            <person name="Shao Z."/>
        </authorList>
    </citation>
    <scope>NUCLEOTIDE SEQUENCE [LARGE SCALE GENOMIC DNA]</scope>
    <source>
        <strain evidence="7 8">T9</strain>
    </source>
</reference>
<accession>A0ABR4WHM3</accession>
<name>A0ABR4WHM3_9GAMM</name>
<dbReference type="PROSITE" id="PS51404">
    <property type="entry name" value="DYP_PEROXIDASE"/>
    <property type="match status" value="1"/>
</dbReference>
<evidence type="ECO:0000256" key="5">
    <source>
        <dbReference type="ARBA" id="ARBA00023004"/>
    </source>
</evidence>
<evidence type="ECO:0000259" key="6">
    <source>
        <dbReference type="Pfam" id="PF20628"/>
    </source>
</evidence>
<evidence type="ECO:0000313" key="7">
    <source>
        <dbReference type="EMBL" id="KGD63111.1"/>
    </source>
</evidence>
<comment type="cofactor">
    <cofactor evidence="1">
        <name>heme b</name>
        <dbReference type="ChEBI" id="CHEBI:60344"/>
    </cofactor>
</comment>
<dbReference type="InterPro" id="IPR011008">
    <property type="entry name" value="Dimeric_a/b-barrel"/>
</dbReference>
<keyword evidence="3" id="KW-0479">Metal-binding</keyword>
<dbReference type="EMBL" id="ARXU01000001">
    <property type="protein sequence ID" value="KGD63111.1"/>
    <property type="molecule type" value="Genomic_DNA"/>
</dbReference>
<dbReference type="InterPro" id="IPR006314">
    <property type="entry name" value="Dyp_peroxidase"/>
</dbReference>
<organism evidence="7 8">
    <name type="scientific">Alcanivorax jadensis T9</name>
    <dbReference type="NCBI Taxonomy" id="1177181"/>
    <lineage>
        <taxon>Bacteria</taxon>
        <taxon>Pseudomonadati</taxon>
        <taxon>Pseudomonadota</taxon>
        <taxon>Gammaproteobacteria</taxon>
        <taxon>Oceanospirillales</taxon>
        <taxon>Alcanivoracaceae</taxon>
        <taxon>Alcanivorax</taxon>
    </lineage>
</organism>
<sequence>MSTPQTGIFDRSYQHHLFFEFCLGSGQEMQAVRAALHQLNSLKSEKTPVLMAFGPALWEQLDTRFSFPPFSLEGHVPATQGDLWVWVQAKERGDLFDTGMQVRDTVGELLSTQLELNSFVYHDMRDLTGFVDGIGNPTGEKAEEAAFIAEPHPGAGGSWVLTQKWVHDLKKFNQLPVNEQENVFGRTKEDAVEFDEERMPANAHVGRTDVDRDGVPQKMWRRSVPYGDSSEHGLYFLAFCCELDRYDYLLRRMYGIADDTVKDRLLDYTRPVMGSWWYAPDQEWLDKISE</sequence>
<evidence type="ECO:0000256" key="3">
    <source>
        <dbReference type="ARBA" id="ARBA00022723"/>
    </source>
</evidence>
<dbReference type="InterPro" id="IPR048328">
    <property type="entry name" value="Dyp_perox_C"/>
</dbReference>
<keyword evidence="5" id="KW-0408">Iron</keyword>
<dbReference type="Proteomes" id="UP000029443">
    <property type="component" value="Unassembled WGS sequence"/>
</dbReference>
<dbReference type="PANTHER" id="PTHR30521">
    <property type="entry name" value="DEFERROCHELATASE/PEROXIDASE"/>
    <property type="match status" value="1"/>
</dbReference>
<dbReference type="PANTHER" id="PTHR30521:SF0">
    <property type="entry name" value="DYP-TYPE PEROXIDASE FAMILY PROTEIN"/>
    <property type="match status" value="1"/>
</dbReference>
<dbReference type="RefSeq" id="WP_035244681.1">
    <property type="nucleotide sequence ID" value="NZ_ARXU01000001.1"/>
</dbReference>
<evidence type="ECO:0000256" key="4">
    <source>
        <dbReference type="ARBA" id="ARBA00023002"/>
    </source>
</evidence>
<dbReference type="SUPFAM" id="SSF54909">
    <property type="entry name" value="Dimeric alpha+beta barrel"/>
    <property type="match status" value="1"/>
</dbReference>
<keyword evidence="2 7" id="KW-0575">Peroxidase</keyword>
<keyword evidence="8" id="KW-1185">Reference proteome</keyword>